<evidence type="ECO:0000256" key="4">
    <source>
        <dbReference type="RuleBase" id="RU004508"/>
    </source>
</evidence>
<dbReference type="Gene3D" id="3.90.1150.10">
    <property type="entry name" value="Aspartate Aminotransferase, domain 1"/>
    <property type="match status" value="1"/>
</dbReference>
<proteinExistence type="inferred from homology"/>
<evidence type="ECO:0000313" key="5">
    <source>
        <dbReference type="EMBL" id="GEN76160.1"/>
    </source>
</evidence>
<comment type="similarity">
    <text evidence="1 4">Belongs to the DegT/DnrJ/EryC1 family.</text>
</comment>
<dbReference type="Proteomes" id="UP000321863">
    <property type="component" value="Unassembled WGS sequence"/>
</dbReference>
<evidence type="ECO:0000256" key="1">
    <source>
        <dbReference type="ARBA" id="ARBA00037999"/>
    </source>
</evidence>
<comment type="caution">
    <text evidence="5">The sequence shown here is derived from an EMBL/GenBank/DDBJ whole genome shotgun (WGS) entry which is preliminary data.</text>
</comment>
<dbReference type="EMBL" id="BJYJ01000008">
    <property type="protein sequence ID" value="GEN76160.1"/>
    <property type="molecule type" value="Genomic_DNA"/>
</dbReference>
<keyword evidence="6" id="KW-1185">Reference proteome</keyword>
<name>A0A511YLW5_9FLAO</name>
<dbReference type="RefSeq" id="WP_146941089.1">
    <property type="nucleotide sequence ID" value="NZ_BJYJ01000008.1"/>
</dbReference>
<sequence>MKIPFSPPYIDEDIINEVVDSLRSGWITTGPKVKALEEEIKNFSNAKEVLCVNSWTSGAIMMLRWLGLQEGDEVIVPAYTYSATALAVYHAGGVPVMVDTTEDFNISVEGIRNAITSKTKAILPVDIAGFPCDYDEIMNLVNEPDIKKLFNPTSSIQQKLGRILVLNDAAHSLGATYTDGIKTGSETDVAVFSLHAVKNVTTAEGGAICLNLPEPFDNASLYTELRQMSLNCQTKDAFSKSKAGGWRYDITGFGMKINMADINAAIGLAQMRIYPELLKERKRIFNTYNEAFSKESWANIPPAIVKGKESSYHLYALRIKNISEEQRDQVIDEIAKAGVAVNVHFIPMPMLTFFKDKGFKIEDYPQAYQNFKCEISLPIYPQLTEDQLIYIIRSVKHAYNVIVG</sequence>
<dbReference type="GO" id="GO:0030170">
    <property type="term" value="F:pyridoxal phosphate binding"/>
    <property type="evidence" value="ECO:0007669"/>
    <property type="project" value="TreeGrafter"/>
</dbReference>
<gene>
    <name evidence="5" type="ORF">CHA01nite_19000</name>
</gene>
<dbReference type="InterPro" id="IPR015424">
    <property type="entry name" value="PyrdxlP-dep_Trfase"/>
</dbReference>
<dbReference type="Gene3D" id="3.40.640.10">
    <property type="entry name" value="Type I PLP-dependent aspartate aminotransferase-like (Major domain)"/>
    <property type="match status" value="1"/>
</dbReference>
<feature type="active site" description="Proton acceptor" evidence="2">
    <location>
        <position position="198"/>
    </location>
</feature>
<keyword evidence="5" id="KW-0032">Aminotransferase</keyword>
<dbReference type="InterPro" id="IPR000653">
    <property type="entry name" value="DegT/StrS_aminotransferase"/>
</dbReference>
<evidence type="ECO:0000256" key="2">
    <source>
        <dbReference type="PIRSR" id="PIRSR000390-1"/>
    </source>
</evidence>
<dbReference type="InterPro" id="IPR015422">
    <property type="entry name" value="PyrdxlP-dep_Trfase_small"/>
</dbReference>
<dbReference type="GO" id="GO:0000271">
    <property type="term" value="P:polysaccharide biosynthetic process"/>
    <property type="evidence" value="ECO:0007669"/>
    <property type="project" value="TreeGrafter"/>
</dbReference>
<dbReference type="PIRSF" id="PIRSF000390">
    <property type="entry name" value="PLP_StrS"/>
    <property type="match status" value="1"/>
</dbReference>
<dbReference type="OrthoDB" id="9810913at2"/>
<protein>
    <submittedName>
        <fullName evidence="5">Aminotransferase</fullName>
    </submittedName>
</protein>
<dbReference type="CDD" id="cd00616">
    <property type="entry name" value="AHBA_syn"/>
    <property type="match status" value="1"/>
</dbReference>
<organism evidence="5 6">
    <name type="scientific">Chryseobacterium hagamense</name>
    <dbReference type="NCBI Taxonomy" id="395935"/>
    <lineage>
        <taxon>Bacteria</taxon>
        <taxon>Pseudomonadati</taxon>
        <taxon>Bacteroidota</taxon>
        <taxon>Flavobacteriia</taxon>
        <taxon>Flavobacteriales</taxon>
        <taxon>Weeksellaceae</taxon>
        <taxon>Chryseobacterium group</taxon>
        <taxon>Chryseobacterium</taxon>
    </lineage>
</organism>
<evidence type="ECO:0000256" key="3">
    <source>
        <dbReference type="PIRSR" id="PIRSR000390-2"/>
    </source>
</evidence>
<dbReference type="InterPro" id="IPR015421">
    <property type="entry name" value="PyrdxlP-dep_Trfase_major"/>
</dbReference>
<dbReference type="Pfam" id="PF01041">
    <property type="entry name" value="DegT_DnrJ_EryC1"/>
    <property type="match status" value="1"/>
</dbReference>
<dbReference type="AlphaFoldDB" id="A0A511YLW5"/>
<evidence type="ECO:0000313" key="6">
    <source>
        <dbReference type="Proteomes" id="UP000321863"/>
    </source>
</evidence>
<dbReference type="PANTHER" id="PTHR30244">
    <property type="entry name" value="TRANSAMINASE"/>
    <property type="match status" value="1"/>
</dbReference>
<dbReference type="PANTHER" id="PTHR30244:SF34">
    <property type="entry name" value="DTDP-4-AMINO-4,6-DIDEOXYGALACTOSE TRANSAMINASE"/>
    <property type="match status" value="1"/>
</dbReference>
<dbReference type="SUPFAM" id="SSF53383">
    <property type="entry name" value="PLP-dependent transferases"/>
    <property type="match status" value="1"/>
</dbReference>
<dbReference type="GO" id="GO:0008483">
    <property type="term" value="F:transaminase activity"/>
    <property type="evidence" value="ECO:0007669"/>
    <property type="project" value="UniProtKB-KW"/>
</dbReference>
<reference evidence="5 6" key="1">
    <citation type="submission" date="2019-07" db="EMBL/GenBank/DDBJ databases">
        <title>Whole genome shotgun sequence of Chryseobacterium hagamense NBRC 105253.</title>
        <authorList>
            <person name="Hosoyama A."/>
            <person name="Uohara A."/>
            <person name="Ohji S."/>
            <person name="Ichikawa N."/>
        </authorList>
    </citation>
    <scope>NUCLEOTIDE SEQUENCE [LARGE SCALE GENOMIC DNA]</scope>
    <source>
        <strain evidence="5 6">NBRC 105253</strain>
    </source>
</reference>
<accession>A0A511YLW5</accession>
<keyword evidence="3 4" id="KW-0663">Pyridoxal phosphate</keyword>
<keyword evidence="5" id="KW-0808">Transferase</keyword>
<feature type="modified residue" description="N6-(pyridoxal phosphate)lysine" evidence="3">
    <location>
        <position position="198"/>
    </location>
</feature>